<dbReference type="RefSeq" id="WP_125094379.1">
    <property type="nucleotide sequence ID" value="NZ_RRUE01000001.1"/>
</dbReference>
<keyword evidence="1" id="KW-0472">Membrane</keyword>
<evidence type="ECO:0000313" key="3">
    <source>
        <dbReference type="Proteomes" id="UP000270261"/>
    </source>
</evidence>
<dbReference type="EMBL" id="RRUE01000001">
    <property type="protein sequence ID" value="RRN44948.1"/>
    <property type="molecule type" value="Genomic_DNA"/>
</dbReference>
<evidence type="ECO:0000256" key="1">
    <source>
        <dbReference type="SAM" id="Phobius"/>
    </source>
</evidence>
<dbReference type="InterPro" id="IPR018729">
    <property type="entry name" value="DUF2269_transmembrane"/>
</dbReference>
<dbReference type="Pfam" id="PF10027">
    <property type="entry name" value="DUF2269"/>
    <property type="match status" value="1"/>
</dbReference>
<protein>
    <submittedName>
        <fullName evidence="2">DUF2269 family protein</fullName>
    </submittedName>
</protein>
<evidence type="ECO:0000313" key="2">
    <source>
        <dbReference type="EMBL" id="RRN44948.1"/>
    </source>
</evidence>
<dbReference type="OrthoDB" id="9900885at2"/>
<proteinExistence type="predicted"/>
<feature type="transmembrane region" description="Helical" evidence="1">
    <location>
        <begin position="87"/>
        <end position="114"/>
    </location>
</feature>
<dbReference type="AlphaFoldDB" id="A0A426FQG1"/>
<organism evidence="2 3">
    <name type="scientific">Lautropia dentalis</name>
    <dbReference type="NCBI Taxonomy" id="2490857"/>
    <lineage>
        <taxon>Bacteria</taxon>
        <taxon>Pseudomonadati</taxon>
        <taxon>Pseudomonadota</taxon>
        <taxon>Betaproteobacteria</taxon>
        <taxon>Burkholderiales</taxon>
        <taxon>Burkholderiaceae</taxon>
        <taxon>Lautropia</taxon>
    </lineage>
</organism>
<feature type="transmembrane region" description="Helical" evidence="1">
    <location>
        <begin position="12"/>
        <end position="30"/>
    </location>
</feature>
<comment type="caution">
    <text evidence="2">The sequence shown here is derived from an EMBL/GenBank/DDBJ whole genome shotgun (WGS) entry which is preliminary data.</text>
</comment>
<feature type="transmembrane region" description="Helical" evidence="1">
    <location>
        <begin position="134"/>
        <end position="152"/>
    </location>
</feature>
<accession>A0A426FQG1</accession>
<feature type="transmembrane region" description="Helical" evidence="1">
    <location>
        <begin position="50"/>
        <end position="75"/>
    </location>
</feature>
<reference evidence="2 3" key="1">
    <citation type="submission" date="2018-11" db="EMBL/GenBank/DDBJ databases">
        <title>Genome sequencing of Lautropia sp. KCOM 2505 (= ChDC F240).</title>
        <authorList>
            <person name="Kook J.-K."/>
            <person name="Park S.-N."/>
            <person name="Lim Y.K."/>
        </authorList>
    </citation>
    <scope>NUCLEOTIDE SEQUENCE [LARGE SCALE GENOMIC DNA]</scope>
    <source>
        <strain evidence="2 3">KCOM 2505</strain>
    </source>
</reference>
<dbReference type="Proteomes" id="UP000270261">
    <property type="component" value="Unassembled WGS sequence"/>
</dbReference>
<keyword evidence="1" id="KW-1133">Transmembrane helix</keyword>
<keyword evidence="1" id="KW-0812">Transmembrane</keyword>
<gene>
    <name evidence="2" type="ORF">EHV23_01330</name>
</gene>
<name>A0A426FQG1_9BURK</name>
<sequence>MRRFIYSSLKVLHLMGLVLFLGSIFGHIVAGSLGGGPVSGDRFLAAREHIAAATQFLTVPGLVLVLASGVGLWLMGWSVKNSRWLGVHMGLAVMVTLIAFVVVLPAGAEMMALASTDMVANVEKIVAANRFEDIGGAVNVLLILIITGLGVAKPKWARKRS</sequence>
<keyword evidence="3" id="KW-1185">Reference proteome</keyword>